<evidence type="ECO:0000256" key="3">
    <source>
        <dbReference type="ARBA" id="ARBA00022679"/>
    </source>
</evidence>
<evidence type="ECO:0000256" key="4">
    <source>
        <dbReference type="ARBA" id="ARBA00022777"/>
    </source>
</evidence>
<dbReference type="EC" id="2.7.13.3" evidence="2"/>
<reference evidence="6" key="1">
    <citation type="submission" date="2020-12" db="EMBL/GenBank/DDBJ databases">
        <title>Bacterial taxonomy.</title>
        <authorList>
            <person name="Pan X."/>
        </authorList>
    </citation>
    <scope>NUCLEOTIDE SEQUENCE</scope>
    <source>
        <strain evidence="6">KCTC 52957</strain>
    </source>
</reference>
<dbReference type="EMBL" id="JAEKPD010000006">
    <property type="protein sequence ID" value="MBJ3762469.1"/>
    <property type="molecule type" value="Genomic_DNA"/>
</dbReference>
<dbReference type="GO" id="GO:0030295">
    <property type="term" value="F:protein kinase activator activity"/>
    <property type="evidence" value="ECO:0007669"/>
    <property type="project" value="TreeGrafter"/>
</dbReference>
<accession>A0A934MGK1</accession>
<dbReference type="GO" id="GO:0007234">
    <property type="term" value="P:osmosensory signaling via phosphorelay pathway"/>
    <property type="evidence" value="ECO:0007669"/>
    <property type="project" value="TreeGrafter"/>
</dbReference>
<dbReference type="InterPro" id="IPR004358">
    <property type="entry name" value="Sig_transdc_His_kin-like_C"/>
</dbReference>
<evidence type="ECO:0000259" key="5">
    <source>
        <dbReference type="PROSITE" id="PS50109"/>
    </source>
</evidence>
<dbReference type="Pfam" id="PF08448">
    <property type="entry name" value="PAS_4"/>
    <property type="match status" value="1"/>
</dbReference>
<dbReference type="PROSITE" id="PS50109">
    <property type="entry name" value="HIS_KIN"/>
    <property type="match status" value="1"/>
</dbReference>
<dbReference type="InterPro" id="IPR050351">
    <property type="entry name" value="BphY/WalK/GraS-like"/>
</dbReference>
<keyword evidence="7" id="KW-1185">Reference proteome</keyword>
<dbReference type="InterPro" id="IPR005467">
    <property type="entry name" value="His_kinase_dom"/>
</dbReference>
<dbReference type="SUPFAM" id="SSF55785">
    <property type="entry name" value="PYP-like sensor domain (PAS domain)"/>
    <property type="match status" value="1"/>
</dbReference>
<sequence>MLDLRKWRGADPFLSAVQSMSCPIFVVERTPEGVFQFVHFSPELEKATGFDADAVCAGPIETVFPARMAELIADNYRAALESDTPIYLDEAHRLNDAETWWRTVLARAPDGAQGRARIVGVTSEITDVKLRESRLVSDLADLKMAHREVQMLAGLTVHDMRAPLANVISLTGIVLEGFRDLGDGKRDMILACRDVARSSIAAIDGMMQRVMSDHSAPFREDEIDLYRSCADIAGLVDPGQRLTITYPRQVVLTDAIVLHATLRNLMENAVRYARSQIDITIDEDPVALTITLSVMDDGPGVDAAIDPIAKAARAKGGAKCGYGLPTILKLLKSQGGSLSYIRRKDKPGAIFRAELPGRIHELASPAKSA</sequence>
<keyword evidence="4 6" id="KW-0418">Kinase</keyword>
<dbReference type="InterPro" id="IPR035965">
    <property type="entry name" value="PAS-like_dom_sf"/>
</dbReference>
<dbReference type="InterPro" id="IPR036890">
    <property type="entry name" value="HATPase_C_sf"/>
</dbReference>
<gene>
    <name evidence="6" type="ORF">ILP92_06895</name>
</gene>
<evidence type="ECO:0000313" key="7">
    <source>
        <dbReference type="Proteomes" id="UP000642488"/>
    </source>
</evidence>
<dbReference type="SUPFAM" id="SSF55874">
    <property type="entry name" value="ATPase domain of HSP90 chaperone/DNA topoisomerase II/histidine kinase"/>
    <property type="match status" value="1"/>
</dbReference>
<dbReference type="PRINTS" id="PR00344">
    <property type="entry name" value="BCTRLSENSOR"/>
</dbReference>
<name>A0A934MGK1_9RHOB</name>
<dbReference type="Pfam" id="PF02518">
    <property type="entry name" value="HATPase_c"/>
    <property type="match status" value="1"/>
</dbReference>
<feature type="domain" description="Histidine kinase" evidence="5">
    <location>
        <begin position="155"/>
        <end position="359"/>
    </location>
</feature>
<dbReference type="Proteomes" id="UP000642488">
    <property type="component" value="Unassembled WGS sequence"/>
</dbReference>
<comment type="caution">
    <text evidence="6">The sequence shown here is derived from an EMBL/GenBank/DDBJ whole genome shotgun (WGS) entry which is preliminary data.</text>
</comment>
<evidence type="ECO:0000256" key="1">
    <source>
        <dbReference type="ARBA" id="ARBA00000085"/>
    </source>
</evidence>
<dbReference type="GO" id="GO:0000156">
    <property type="term" value="F:phosphorelay response regulator activity"/>
    <property type="evidence" value="ECO:0007669"/>
    <property type="project" value="TreeGrafter"/>
</dbReference>
<organism evidence="6 7">
    <name type="scientific">Palleronia pontilimi</name>
    <dbReference type="NCBI Taxonomy" id="1964209"/>
    <lineage>
        <taxon>Bacteria</taxon>
        <taxon>Pseudomonadati</taxon>
        <taxon>Pseudomonadota</taxon>
        <taxon>Alphaproteobacteria</taxon>
        <taxon>Rhodobacterales</taxon>
        <taxon>Roseobacteraceae</taxon>
        <taxon>Palleronia</taxon>
    </lineage>
</organism>
<dbReference type="RefSeq" id="WP_198915642.1">
    <property type="nucleotide sequence ID" value="NZ_JAEKPD010000006.1"/>
</dbReference>
<evidence type="ECO:0000313" key="6">
    <source>
        <dbReference type="EMBL" id="MBJ3762469.1"/>
    </source>
</evidence>
<dbReference type="AlphaFoldDB" id="A0A934MGK1"/>
<dbReference type="GO" id="GO:0004673">
    <property type="term" value="F:protein histidine kinase activity"/>
    <property type="evidence" value="ECO:0007669"/>
    <property type="project" value="UniProtKB-EC"/>
</dbReference>
<comment type="catalytic activity">
    <reaction evidence="1">
        <text>ATP + protein L-histidine = ADP + protein N-phospho-L-histidine.</text>
        <dbReference type="EC" id="2.7.13.3"/>
    </reaction>
</comment>
<dbReference type="InterPro" id="IPR013656">
    <property type="entry name" value="PAS_4"/>
</dbReference>
<dbReference type="SMART" id="SM00387">
    <property type="entry name" value="HATPase_c"/>
    <property type="match status" value="1"/>
</dbReference>
<dbReference type="Gene3D" id="3.30.565.10">
    <property type="entry name" value="Histidine kinase-like ATPase, C-terminal domain"/>
    <property type="match status" value="1"/>
</dbReference>
<dbReference type="InterPro" id="IPR003594">
    <property type="entry name" value="HATPase_dom"/>
</dbReference>
<keyword evidence="3" id="KW-0808">Transferase</keyword>
<proteinExistence type="predicted"/>
<dbReference type="PANTHER" id="PTHR42878">
    <property type="entry name" value="TWO-COMPONENT HISTIDINE KINASE"/>
    <property type="match status" value="1"/>
</dbReference>
<protein>
    <recommendedName>
        <fullName evidence="2">histidine kinase</fullName>
        <ecNumber evidence="2">2.7.13.3</ecNumber>
    </recommendedName>
</protein>
<dbReference type="PANTHER" id="PTHR42878:SF14">
    <property type="entry name" value="OSMOLARITY TWO-COMPONENT SYSTEM PROTEIN SSK1"/>
    <property type="match status" value="1"/>
</dbReference>
<dbReference type="Gene3D" id="3.30.450.20">
    <property type="entry name" value="PAS domain"/>
    <property type="match status" value="1"/>
</dbReference>
<evidence type="ECO:0000256" key="2">
    <source>
        <dbReference type="ARBA" id="ARBA00012438"/>
    </source>
</evidence>